<dbReference type="STRING" id="861298.SAMN04488136_10376"/>
<dbReference type="InterPro" id="IPR020846">
    <property type="entry name" value="MFS_dom"/>
</dbReference>
<dbReference type="RefSeq" id="WP_093269816.1">
    <property type="nucleotide sequence ID" value="NZ_FNDD01000003.1"/>
</dbReference>
<evidence type="ECO:0000256" key="3">
    <source>
        <dbReference type="ARBA" id="ARBA00022692"/>
    </source>
</evidence>
<feature type="transmembrane region" description="Helical" evidence="6">
    <location>
        <begin position="345"/>
        <end position="364"/>
    </location>
</feature>
<feature type="transmembrane region" description="Helical" evidence="6">
    <location>
        <begin position="85"/>
        <end position="104"/>
    </location>
</feature>
<dbReference type="InterPro" id="IPR036259">
    <property type="entry name" value="MFS_trans_sf"/>
</dbReference>
<dbReference type="Pfam" id="PF07690">
    <property type="entry name" value="MFS_1"/>
    <property type="match status" value="1"/>
</dbReference>
<feature type="transmembrane region" description="Helical" evidence="6">
    <location>
        <begin position="171"/>
        <end position="193"/>
    </location>
</feature>
<dbReference type="GO" id="GO:0005886">
    <property type="term" value="C:plasma membrane"/>
    <property type="evidence" value="ECO:0007669"/>
    <property type="project" value="UniProtKB-SubCell"/>
</dbReference>
<evidence type="ECO:0000256" key="4">
    <source>
        <dbReference type="ARBA" id="ARBA00022989"/>
    </source>
</evidence>
<dbReference type="CDD" id="cd17324">
    <property type="entry name" value="MFS_NepI_like"/>
    <property type="match status" value="1"/>
</dbReference>
<evidence type="ECO:0000313" key="8">
    <source>
        <dbReference type="EMBL" id="SDG81767.1"/>
    </source>
</evidence>
<feature type="transmembrane region" description="Helical" evidence="6">
    <location>
        <begin position="54"/>
        <end position="73"/>
    </location>
</feature>
<feature type="transmembrane region" description="Helical" evidence="6">
    <location>
        <begin position="110"/>
        <end position="132"/>
    </location>
</feature>
<dbReference type="GO" id="GO:0022857">
    <property type="term" value="F:transmembrane transporter activity"/>
    <property type="evidence" value="ECO:0007669"/>
    <property type="project" value="InterPro"/>
</dbReference>
<dbReference type="EMBL" id="FNDD01000003">
    <property type="protein sequence ID" value="SDG81767.1"/>
    <property type="molecule type" value="Genomic_DNA"/>
</dbReference>
<dbReference type="SUPFAM" id="SSF103473">
    <property type="entry name" value="MFS general substrate transporter"/>
    <property type="match status" value="1"/>
</dbReference>
<feature type="transmembrane region" description="Helical" evidence="6">
    <location>
        <begin position="254"/>
        <end position="274"/>
    </location>
</feature>
<keyword evidence="3 6" id="KW-0812">Transmembrane</keyword>
<evidence type="ECO:0000313" key="9">
    <source>
        <dbReference type="Proteomes" id="UP000198854"/>
    </source>
</evidence>
<dbReference type="InterPro" id="IPR050189">
    <property type="entry name" value="MFS_Efflux_Transporters"/>
</dbReference>
<dbReference type="Proteomes" id="UP000198854">
    <property type="component" value="Unassembled WGS sequence"/>
</dbReference>
<dbReference type="OrthoDB" id="9788453at2"/>
<evidence type="ECO:0000256" key="2">
    <source>
        <dbReference type="ARBA" id="ARBA00022475"/>
    </source>
</evidence>
<dbReference type="AlphaFoldDB" id="A0A1G7XCG1"/>
<accession>A0A1G7XCG1</accession>
<dbReference type="NCBIfam" id="NF002921">
    <property type="entry name" value="PRK03545.1"/>
    <property type="match status" value="1"/>
</dbReference>
<protein>
    <submittedName>
        <fullName evidence="8">MFS transporter, DHA1 family, L-arabinose/isopropyl-beta-D-thiogalactopyranoside export protein</fullName>
    </submittedName>
</protein>
<evidence type="ECO:0000259" key="7">
    <source>
        <dbReference type="PROSITE" id="PS50850"/>
    </source>
</evidence>
<feature type="transmembrane region" description="Helical" evidence="6">
    <location>
        <begin position="20"/>
        <end position="42"/>
    </location>
</feature>
<keyword evidence="9" id="KW-1185">Reference proteome</keyword>
<gene>
    <name evidence="8" type="ORF">SAMN04488136_10376</name>
</gene>
<feature type="transmembrane region" description="Helical" evidence="6">
    <location>
        <begin position="304"/>
        <end position="324"/>
    </location>
</feature>
<feature type="transmembrane region" description="Helical" evidence="6">
    <location>
        <begin position="214"/>
        <end position="234"/>
    </location>
</feature>
<sequence>MTQPVSVADGASRHVQYLRVFALGFSGFIFNTTEFVPVGLLSDIAHDFGIRPASAGWMLTIYAWIVASMSLPMMMLTSKIERKKLLLGVFTLFIASHIFSVFAWSFESLIASRIGIAFAHAIFWSITASIAIRVAPPGKKTLALSVLATGTSLAMVLGVPIGRIIGQWMGWRATFAVIGVCALLIMLALMRLLPNLPSLFSGSMKKLPELLKNPMLMGMYLFIFIIFSSHYTAYSYIEPFMKNIGQASDGFTTLLLLLFGGAGILGSIIFGTWGDKANTKLLLAGTAIIMVCMCLMLASVNLHWAAISVVLIWGTAQMIVTLAMQSKVLNIDANASDMIMSMFSGIINLGIGAGALIGSQVIHFSSLNNVGYTGAIIALMALIWASLLMRRYPMIR</sequence>
<evidence type="ECO:0000256" key="6">
    <source>
        <dbReference type="SAM" id="Phobius"/>
    </source>
</evidence>
<dbReference type="PANTHER" id="PTHR43124">
    <property type="entry name" value="PURINE EFFLUX PUMP PBUE"/>
    <property type="match status" value="1"/>
</dbReference>
<dbReference type="InterPro" id="IPR011701">
    <property type="entry name" value="MFS"/>
</dbReference>
<evidence type="ECO:0000256" key="5">
    <source>
        <dbReference type="ARBA" id="ARBA00023136"/>
    </source>
</evidence>
<keyword evidence="5 6" id="KW-0472">Membrane</keyword>
<name>A0A1G7XCG1_9VIBR</name>
<organism evidence="8 9">
    <name type="scientific">Vibrio xiamenensis</name>
    <dbReference type="NCBI Taxonomy" id="861298"/>
    <lineage>
        <taxon>Bacteria</taxon>
        <taxon>Pseudomonadati</taxon>
        <taxon>Pseudomonadota</taxon>
        <taxon>Gammaproteobacteria</taxon>
        <taxon>Vibrionales</taxon>
        <taxon>Vibrionaceae</taxon>
        <taxon>Vibrio</taxon>
    </lineage>
</organism>
<feature type="transmembrane region" description="Helical" evidence="6">
    <location>
        <begin position="144"/>
        <end position="165"/>
    </location>
</feature>
<reference evidence="8 9" key="1">
    <citation type="submission" date="2016-10" db="EMBL/GenBank/DDBJ databases">
        <authorList>
            <person name="de Groot N.N."/>
        </authorList>
    </citation>
    <scope>NUCLEOTIDE SEQUENCE [LARGE SCALE GENOMIC DNA]</scope>
    <source>
        <strain evidence="8 9">CGMCC 1.10228</strain>
    </source>
</reference>
<keyword evidence="2" id="KW-1003">Cell membrane</keyword>
<dbReference type="PANTHER" id="PTHR43124:SF4">
    <property type="entry name" value="SUGAR EFFLUX TRANSPORTER"/>
    <property type="match status" value="1"/>
</dbReference>
<dbReference type="PROSITE" id="PS50850">
    <property type="entry name" value="MFS"/>
    <property type="match status" value="1"/>
</dbReference>
<evidence type="ECO:0000256" key="1">
    <source>
        <dbReference type="ARBA" id="ARBA00004651"/>
    </source>
</evidence>
<comment type="subcellular location">
    <subcellularLocation>
        <location evidence="1">Cell membrane</location>
        <topology evidence="1">Multi-pass membrane protein</topology>
    </subcellularLocation>
</comment>
<dbReference type="Gene3D" id="1.20.1250.20">
    <property type="entry name" value="MFS general substrate transporter like domains"/>
    <property type="match status" value="1"/>
</dbReference>
<proteinExistence type="predicted"/>
<feature type="transmembrane region" description="Helical" evidence="6">
    <location>
        <begin position="281"/>
        <end position="298"/>
    </location>
</feature>
<feature type="domain" description="Major facilitator superfamily (MFS) profile" evidence="7">
    <location>
        <begin position="19"/>
        <end position="393"/>
    </location>
</feature>
<keyword evidence="4 6" id="KW-1133">Transmembrane helix</keyword>
<feature type="transmembrane region" description="Helical" evidence="6">
    <location>
        <begin position="370"/>
        <end position="389"/>
    </location>
</feature>